<protein>
    <recommendedName>
        <fullName evidence="6">GDT1 family protein</fullName>
    </recommendedName>
</protein>
<dbReference type="Pfam" id="PF01169">
    <property type="entry name" value="GDT1"/>
    <property type="match status" value="2"/>
</dbReference>
<evidence type="ECO:0000313" key="8">
    <source>
        <dbReference type="Proteomes" id="UP000027170"/>
    </source>
</evidence>
<comment type="similarity">
    <text evidence="2 6">Belongs to the GDT1 family.</text>
</comment>
<evidence type="ECO:0000256" key="5">
    <source>
        <dbReference type="ARBA" id="ARBA00023136"/>
    </source>
</evidence>
<sequence>MAGVLSCLLSLNPPIGILKMIHAFLSSVIPVALAEIGDKTQLLTLFLATRFARKYAIIAGILCATLLNHMVSAWFGVEVARFFTPQLMGWVVGFSFLIVGLWLLKPDKDDGVDTRFMRFGPFVATAVLFFLAEVGDKTQIATILLAAQYRDLYSVVLGSTVGLLLANVPVIFFGNWLMQRLPLNQIRISACFLFCLLGIIILIQTWSN</sequence>
<proteinExistence type="inferred from homology"/>
<feature type="transmembrane region" description="Helical" evidence="6">
    <location>
        <begin position="152"/>
        <end position="174"/>
    </location>
</feature>
<feature type="transmembrane region" description="Helical" evidence="6">
    <location>
        <begin position="15"/>
        <end position="34"/>
    </location>
</feature>
<feature type="transmembrane region" description="Helical" evidence="6">
    <location>
        <begin position="186"/>
        <end position="206"/>
    </location>
</feature>
<dbReference type="PANTHER" id="PTHR12608:SF1">
    <property type="entry name" value="TRANSMEMBRANE PROTEIN 165"/>
    <property type="match status" value="1"/>
</dbReference>
<evidence type="ECO:0000256" key="2">
    <source>
        <dbReference type="ARBA" id="ARBA00009190"/>
    </source>
</evidence>
<keyword evidence="8" id="KW-1185">Reference proteome</keyword>
<keyword evidence="4 6" id="KW-1133">Transmembrane helix</keyword>
<reference evidence="7 8" key="1">
    <citation type="submission" date="2014-03" db="EMBL/GenBank/DDBJ databases">
        <title>The genomes of two eusocial bee gut symbionts.</title>
        <authorList>
            <person name="Kwong W.K."/>
            <person name="Engel P."/>
            <person name="Koch H."/>
            <person name="Moran N.A."/>
        </authorList>
    </citation>
    <scope>NUCLEOTIDE SEQUENCE [LARGE SCALE GENOMIC DNA]</scope>
    <source>
        <strain evidence="8">wkB29</strain>
    </source>
</reference>
<evidence type="ECO:0000256" key="6">
    <source>
        <dbReference type="RuleBase" id="RU365102"/>
    </source>
</evidence>
<gene>
    <name evidence="7" type="ORF">SALWKB29_2007</name>
</gene>
<keyword evidence="5 6" id="KW-0472">Membrane</keyword>
<evidence type="ECO:0000256" key="3">
    <source>
        <dbReference type="ARBA" id="ARBA00022692"/>
    </source>
</evidence>
<feature type="transmembrane region" description="Helical" evidence="6">
    <location>
        <begin position="55"/>
        <end position="75"/>
    </location>
</feature>
<dbReference type="PANTHER" id="PTHR12608">
    <property type="entry name" value="TRANSMEMBRANE PROTEIN HTP-1 RELATED"/>
    <property type="match status" value="1"/>
</dbReference>
<dbReference type="GO" id="GO:0046873">
    <property type="term" value="F:metal ion transmembrane transporter activity"/>
    <property type="evidence" value="ECO:0007669"/>
    <property type="project" value="InterPro"/>
</dbReference>
<dbReference type="AlphaFoldDB" id="A0A836MN85"/>
<dbReference type="EMBL" id="JFZV01000014">
    <property type="protein sequence ID" value="KDN13936.1"/>
    <property type="molecule type" value="Genomic_DNA"/>
</dbReference>
<dbReference type="Proteomes" id="UP000027170">
    <property type="component" value="Unassembled WGS sequence"/>
</dbReference>
<accession>A0A836MN85</accession>
<dbReference type="GO" id="GO:0016020">
    <property type="term" value="C:membrane"/>
    <property type="evidence" value="ECO:0007669"/>
    <property type="project" value="UniProtKB-SubCell"/>
</dbReference>
<evidence type="ECO:0000256" key="4">
    <source>
        <dbReference type="ARBA" id="ARBA00022989"/>
    </source>
</evidence>
<organism evidence="7 8">
    <name type="scientific">Snodgrassella communis</name>
    <dbReference type="NCBI Taxonomy" id="2946699"/>
    <lineage>
        <taxon>Bacteria</taxon>
        <taxon>Pseudomonadati</taxon>
        <taxon>Pseudomonadota</taxon>
        <taxon>Betaproteobacteria</taxon>
        <taxon>Neisseriales</taxon>
        <taxon>Neisseriaceae</taxon>
        <taxon>Snodgrassella</taxon>
    </lineage>
</organism>
<evidence type="ECO:0000313" key="7">
    <source>
        <dbReference type="EMBL" id="KDN13936.1"/>
    </source>
</evidence>
<name>A0A836MN85_9NEIS</name>
<comment type="subcellular location">
    <subcellularLocation>
        <location evidence="1 6">Membrane</location>
        <topology evidence="1 6">Multi-pass membrane protein</topology>
    </subcellularLocation>
</comment>
<feature type="transmembrane region" description="Helical" evidence="6">
    <location>
        <begin position="116"/>
        <end position="132"/>
    </location>
</feature>
<comment type="caution">
    <text evidence="7">The sequence shown here is derived from an EMBL/GenBank/DDBJ whole genome shotgun (WGS) entry which is preliminary data.</text>
</comment>
<evidence type="ECO:0000256" key="1">
    <source>
        <dbReference type="ARBA" id="ARBA00004141"/>
    </source>
</evidence>
<dbReference type="InterPro" id="IPR001727">
    <property type="entry name" value="GDT1-like"/>
</dbReference>
<feature type="transmembrane region" description="Helical" evidence="6">
    <location>
        <begin position="87"/>
        <end position="104"/>
    </location>
</feature>
<keyword evidence="3 6" id="KW-0812">Transmembrane</keyword>